<gene>
    <name evidence="9" type="ORF">I5M27_07595</name>
</gene>
<comment type="subcellular location">
    <subcellularLocation>
        <location evidence="1">Cell membrane</location>
        <topology evidence="1">Multi-pass membrane protein</topology>
    </subcellularLocation>
</comment>
<proteinExistence type="inferred from homology"/>
<dbReference type="EMBL" id="JAEHFX010000003">
    <property type="protein sequence ID" value="MBK0402846.1"/>
    <property type="molecule type" value="Genomic_DNA"/>
</dbReference>
<sequence length="372" mass="41058">MELKLPGYLKYVFLLIGLALTIWFLQLFKSVLVPILFSALLSFLLLPLCRSLENWKVPRPLAILICIITIIVVLGGIVWFLSAQLMSFTDELTNITTKLSDLLMRIQLFLQKKFGIQPRNNADLIRSSLGTLQEQGTKIIGNTISLTTGALSVFGLIPIYIFCMLYYRNHMRQFMFKFISPNNRTHVMKTVGSIQGVVASYITGLITVIIIVSLLNSLGLLIMGVKYAFFFGVFAAILTVIPYIGILIGATLPALFTLVETGSIVDALIVVGIFAFVQFLEGNFITPYITGSKVSINPFAAIVALIIGGEIWGAVGMILSIPLIAIIKVLFDAYNPTEPFGFLLGDITNPDDKPGLFDNVANKIKQFFTKKV</sequence>
<evidence type="ECO:0000256" key="7">
    <source>
        <dbReference type="ARBA" id="ARBA00023136"/>
    </source>
</evidence>
<evidence type="ECO:0000256" key="5">
    <source>
        <dbReference type="ARBA" id="ARBA00022692"/>
    </source>
</evidence>
<dbReference type="RefSeq" id="WP_200505602.1">
    <property type="nucleotide sequence ID" value="NZ_JAEHFX010000003.1"/>
</dbReference>
<evidence type="ECO:0000313" key="10">
    <source>
        <dbReference type="Proteomes" id="UP000644147"/>
    </source>
</evidence>
<feature type="transmembrane region" description="Helical" evidence="8">
    <location>
        <begin position="299"/>
        <end position="327"/>
    </location>
</feature>
<feature type="transmembrane region" description="Helical" evidence="8">
    <location>
        <begin position="228"/>
        <end position="248"/>
    </location>
</feature>
<evidence type="ECO:0000313" key="9">
    <source>
        <dbReference type="EMBL" id="MBK0402846.1"/>
    </source>
</evidence>
<keyword evidence="10" id="KW-1185">Reference proteome</keyword>
<keyword evidence="3" id="KW-0813">Transport</keyword>
<feature type="transmembrane region" description="Helical" evidence="8">
    <location>
        <begin position="144"/>
        <end position="167"/>
    </location>
</feature>
<dbReference type="PANTHER" id="PTHR21716:SF53">
    <property type="entry name" value="PERMEASE PERM-RELATED"/>
    <property type="match status" value="1"/>
</dbReference>
<keyword evidence="4" id="KW-1003">Cell membrane</keyword>
<feature type="transmembrane region" description="Helical" evidence="8">
    <location>
        <begin position="198"/>
        <end position="222"/>
    </location>
</feature>
<comment type="similarity">
    <text evidence="2">Belongs to the autoinducer-2 exporter (AI-2E) (TC 2.A.86) family.</text>
</comment>
<dbReference type="Pfam" id="PF01594">
    <property type="entry name" value="AI-2E_transport"/>
    <property type="match status" value="1"/>
</dbReference>
<organism evidence="9 10">
    <name type="scientific">Adhaeribacter terrigena</name>
    <dbReference type="NCBI Taxonomy" id="2793070"/>
    <lineage>
        <taxon>Bacteria</taxon>
        <taxon>Pseudomonadati</taxon>
        <taxon>Bacteroidota</taxon>
        <taxon>Cytophagia</taxon>
        <taxon>Cytophagales</taxon>
        <taxon>Hymenobacteraceae</taxon>
        <taxon>Adhaeribacter</taxon>
    </lineage>
</organism>
<evidence type="ECO:0000256" key="4">
    <source>
        <dbReference type="ARBA" id="ARBA00022475"/>
    </source>
</evidence>
<dbReference type="PANTHER" id="PTHR21716">
    <property type="entry name" value="TRANSMEMBRANE PROTEIN"/>
    <property type="match status" value="1"/>
</dbReference>
<feature type="transmembrane region" description="Helical" evidence="8">
    <location>
        <begin position="61"/>
        <end position="82"/>
    </location>
</feature>
<dbReference type="InterPro" id="IPR002549">
    <property type="entry name" value="AI-2E-like"/>
</dbReference>
<name>A0ABS1C0Z2_9BACT</name>
<evidence type="ECO:0000256" key="2">
    <source>
        <dbReference type="ARBA" id="ARBA00009773"/>
    </source>
</evidence>
<evidence type="ECO:0000256" key="1">
    <source>
        <dbReference type="ARBA" id="ARBA00004651"/>
    </source>
</evidence>
<feature type="transmembrane region" description="Helical" evidence="8">
    <location>
        <begin position="7"/>
        <end position="25"/>
    </location>
</feature>
<keyword evidence="5 8" id="KW-0812">Transmembrane</keyword>
<feature type="transmembrane region" description="Helical" evidence="8">
    <location>
        <begin position="255"/>
        <end position="279"/>
    </location>
</feature>
<protein>
    <submittedName>
        <fullName evidence="9">AI-2E family transporter</fullName>
    </submittedName>
</protein>
<keyword evidence="7 8" id="KW-0472">Membrane</keyword>
<keyword evidence="6 8" id="KW-1133">Transmembrane helix</keyword>
<dbReference type="Proteomes" id="UP000644147">
    <property type="component" value="Unassembled WGS sequence"/>
</dbReference>
<evidence type="ECO:0000256" key="3">
    <source>
        <dbReference type="ARBA" id="ARBA00022448"/>
    </source>
</evidence>
<reference evidence="9 10" key="1">
    <citation type="submission" date="2020-12" db="EMBL/GenBank/DDBJ databases">
        <title>Bacterial novel species Adhaeribacter sp. BT258 isolated from soil.</title>
        <authorList>
            <person name="Jung H.-Y."/>
        </authorList>
    </citation>
    <scope>NUCLEOTIDE SEQUENCE [LARGE SCALE GENOMIC DNA]</scope>
    <source>
        <strain evidence="9 10">BT258</strain>
    </source>
</reference>
<accession>A0ABS1C0Z2</accession>
<evidence type="ECO:0000256" key="6">
    <source>
        <dbReference type="ARBA" id="ARBA00022989"/>
    </source>
</evidence>
<comment type="caution">
    <text evidence="9">The sequence shown here is derived from an EMBL/GenBank/DDBJ whole genome shotgun (WGS) entry which is preliminary data.</text>
</comment>
<evidence type="ECO:0000256" key="8">
    <source>
        <dbReference type="SAM" id="Phobius"/>
    </source>
</evidence>
<feature type="transmembrane region" description="Helical" evidence="8">
    <location>
        <begin position="31"/>
        <end position="49"/>
    </location>
</feature>